<gene>
    <name evidence="1" type="ORF">EL18_02510</name>
</gene>
<keyword evidence="2" id="KW-1185">Reference proteome</keyword>
<proteinExistence type="predicted"/>
<dbReference type="RefSeq" id="WP_036483421.1">
    <property type="nucleotide sequence ID" value="NZ_JMQM01000001.1"/>
</dbReference>
<reference evidence="1 2" key="1">
    <citation type="submission" date="2014-05" db="EMBL/GenBank/DDBJ databases">
        <title>Draft Genome Sequence of Nitratireductor basaltis Strain UMTGB225, A Marine Bacterium Isolated from Green Barrel Tunicate.</title>
        <authorList>
            <person name="Gan H.Y."/>
        </authorList>
    </citation>
    <scope>NUCLEOTIDE SEQUENCE [LARGE SCALE GENOMIC DNA]</scope>
    <source>
        <strain evidence="1 2">UMTGB225</strain>
    </source>
</reference>
<evidence type="ECO:0000313" key="1">
    <source>
        <dbReference type="EMBL" id="KFB11462.1"/>
    </source>
</evidence>
<dbReference type="STRING" id="472175.EL18_02510"/>
<accession>A0A084UES6</accession>
<comment type="caution">
    <text evidence="1">The sequence shown here is derived from an EMBL/GenBank/DDBJ whole genome shotgun (WGS) entry which is preliminary data.</text>
</comment>
<sequence>MMLPKPNQRNLSHDAERVLAPMSAGVVYLDSLNWKDFGMEDLINFPDRLDERTAFRLNIKRDVGLDVSSHKDGGGVLTVHYRHRRIRTDGTREDMEQFAFPPAIWPEMRKAAIADPLAMIIRLLE</sequence>
<dbReference type="EMBL" id="JMQM01000001">
    <property type="protein sequence ID" value="KFB11462.1"/>
    <property type="molecule type" value="Genomic_DNA"/>
</dbReference>
<evidence type="ECO:0000313" key="2">
    <source>
        <dbReference type="Proteomes" id="UP000053675"/>
    </source>
</evidence>
<name>A0A084UES6_9HYPH</name>
<dbReference type="AlphaFoldDB" id="A0A084UES6"/>
<dbReference type="Proteomes" id="UP000053675">
    <property type="component" value="Unassembled WGS sequence"/>
</dbReference>
<dbReference type="PATRIC" id="fig|472175.3.peg.2502"/>
<organism evidence="1 2">
    <name type="scientific">Nitratireductor basaltis</name>
    <dbReference type="NCBI Taxonomy" id="472175"/>
    <lineage>
        <taxon>Bacteria</taxon>
        <taxon>Pseudomonadati</taxon>
        <taxon>Pseudomonadota</taxon>
        <taxon>Alphaproteobacteria</taxon>
        <taxon>Hyphomicrobiales</taxon>
        <taxon>Phyllobacteriaceae</taxon>
        <taxon>Nitratireductor</taxon>
    </lineage>
</organism>
<protein>
    <submittedName>
        <fullName evidence="1">Uncharacterized protein</fullName>
    </submittedName>
</protein>